<evidence type="ECO:0000256" key="3">
    <source>
        <dbReference type="ARBA" id="ARBA00022552"/>
    </source>
</evidence>
<dbReference type="SUPFAM" id="SSF50346">
    <property type="entry name" value="PRC-barrel domain"/>
    <property type="match status" value="1"/>
</dbReference>
<evidence type="ECO:0000256" key="4">
    <source>
        <dbReference type="ARBA" id="ARBA00023186"/>
    </source>
</evidence>
<keyword evidence="1 5" id="KW-0963">Cytoplasm</keyword>
<dbReference type="Gene3D" id="2.30.30.240">
    <property type="entry name" value="PRC-barrel domain"/>
    <property type="match status" value="1"/>
</dbReference>
<keyword evidence="2 5" id="KW-0690">Ribosome biogenesis</keyword>
<dbReference type="GO" id="GO:0006364">
    <property type="term" value="P:rRNA processing"/>
    <property type="evidence" value="ECO:0007669"/>
    <property type="project" value="UniProtKB-UniRule"/>
</dbReference>
<name>A0A6G7B8E4_9LACO</name>
<dbReference type="NCBIfam" id="TIGR02273">
    <property type="entry name" value="16S_RimM"/>
    <property type="match status" value="1"/>
</dbReference>
<dbReference type="Pfam" id="PF24986">
    <property type="entry name" value="PRC_RimM"/>
    <property type="match status" value="1"/>
</dbReference>
<dbReference type="InterPro" id="IPR056792">
    <property type="entry name" value="PRC_RimM"/>
</dbReference>
<dbReference type="HAMAP" id="MF_00014">
    <property type="entry name" value="Ribosome_mat_RimM"/>
    <property type="match status" value="1"/>
</dbReference>
<evidence type="ECO:0000259" key="7">
    <source>
        <dbReference type="Pfam" id="PF24986"/>
    </source>
</evidence>
<comment type="function">
    <text evidence="5">An accessory protein needed during the final step in the assembly of 30S ribosomal subunit, possibly for assembly of the head region. Essential for efficient processing of 16S rRNA. May be needed both before and after RbfA during the maturation of 16S rRNA. It has affinity for free ribosomal 30S subunits but not for 70S ribosomes.</text>
</comment>
<dbReference type="Gene3D" id="2.40.30.60">
    <property type="entry name" value="RimM"/>
    <property type="match status" value="1"/>
</dbReference>
<dbReference type="InterPro" id="IPR036976">
    <property type="entry name" value="RimM_N_sf"/>
</dbReference>
<evidence type="ECO:0000313" key="9">
    <source>
        <dbReference type="Proteomes" id="UP000501676"/>
    </source>
</evidence>
<keyword evidence="4 5" id="KW-0143">Chaperone</keyword>
<evidence type="ECO:0000256" key="2">
    <source>
        <dbReference type="ARBA" id="ARBA00022517"/>
    </source>
</evidence>
<dbReference type="InterPro" id="IPR009000">
    <property type="entry name" value="Transl_B-barrel_sf"/>
</dbReference>
<feature type="domain" description="Ribosome maturation factor RimM PRC barrel" evidence="7">
    <location>
        <begin position="101"/>
        <end position="169"/>
    </location>
</feature>
<keyword evidence="3 5" id="KW-0698">rRNA processing</keyword>
<dbReference type="SUPFAM" id="SSF50447">
    <property type="entry name" value="Translation proteins"/>
    <property type="match status" value="1"/>
</dbReference>
<dbReference type="InterPro" id="IPR011961">
    <property type="entry name" value="RimM"/>
</dbReference>
<dbReference type="GO" id="GO:0005737">
    <property type="term" value="C:cytoplasm"/>
    <property type="evidence" value="ECO:0007669"/>
    <property type="project" value="UniProtKB-SubCell"/>
</dbReference>
<gene>
    <name evidence="5 8" type="primary">rimM</name>
    <name evidence="8" type="ORF">G6Z83_02885</name>
</gene>
<evidence type="ECO:0000313" key="8">
    <source>
        <dbReference type="EMBL" id="QIH23678.1"/>
    </source>
</evidence>
<dbReference type="EMBL" id="CP049228">
    <property type="protein sequence ID" value="QIH23678.1"/>
    <property type="molecule type" value="Genomic_DNA"/>
</dbReference>
<comment type="similarity">
    <text evidence="5">Belongs to the RimM family.</text>
</comment>
<comment type="subcellular location">
    <subcellularLocation>
        <location evidence="5">Cytoplasm</location>
    </subcellularLocation>
</comment>
<dbReference type="InterPro" id="IPR011033">
    <property type="entry name" value="PRC_barrel-like_sf"/>
</dbReference>
<evidence type="ECO:0000259" key="6">
    <source>
        <dbReference type="Pfam" id="PF01782"/>
    </source>
</evidence>
<comment type="domain">
    <text evidence="5">The PRC barrel domain binds ribosomal protein uS19.</text>
</comment>
<reference evidence="8 9" key="1">
    <citation type="submission" date="2020-02" db="EMBL/GenBank/DDBJ databases">
        <title>Complete genome sequences of six Lactobacillus iners strains isolated from the human vagina.</title>
        <authorList>
            <person name="France M.T."/>
            <person name="Rutt L."/>
            <person name="Narina S."/>
            <person name="Arbaugh S."/>
            <person name="Humphrys M.S."/>
            <person name="Ma B."/>
            <person name="Hayward M.R."/>
            <person name="Relman D."/>
            <person name="Kwon D.S."/>
            <person name="Ravel J."/>
        </authorList>
    </citation>
    <scope>NUCLEOTIDE SEQUENCE [LARGE SCALE GENOMIC DNA]</scope>
    <source>
        <strain evidence="8 9">C0210C1</strain>
    </source>
</reference>
<dbReference type="InterPro" id="IPR002676">
    <property type="entry name" value="RimM_N"/>
</dbReference>
<protein>
    <recommendedName>
        <fullName evidence="5">Ribosome maturation factor RimM</fullName>
    </recommendedName>
</protein>
<organism evidence="8 9">
    <name type="scientific">Lactobacillus iners</name>
    <dbReference type="NCBI Taxonomy" id="147802"/>
    <lineage>
        <taxon>Bacteria</taxon>
        <taxon>Bacillati</taxon>
        <taxon>Bacillota</taxon>
        <taxon>Bacilli</taxon>
        <taxon>Lactobacillales</taxon>
        <taxon>Lactobacillaceae</taxon>
        <taxon>Lactobacillus</taxon>
    </lineage>
</organism>
<dbReference type="RefSeq" id="WP_164823959.1">
    <property type="nucleotide sequence ID" value="NZ_CP049226.1"/>
</dbReference>
<dbReference type="GO" id="GO:0043022">
    <property type="term" value="F:ribosome binding"/>
    <property type="evidence" value="ECO:0007669"/>
    <property type="project" value="InterPro"/>
</dbReference>
<dbReference type="PANTHER" id="PTHR33692">
    <property type="entry name" value="RIBOSOME MATURATION FACTOR RIMM"/>
    <property type="match status" value="1"/>
</dbReference>
<dbReference type="Pfam" id="PF01782">
    <property type="entry name" value="RimM"/>
    <property type="match status" value="1"/>
</dbReference>
<dbReference type="PANTHER" id="PTHR33692:SF1">
    <property type="entry name" value="RIBOSOME MATURATION FACTOR RIMM"/>
    <property type="match status" value="1"/>
</dbReference>
<evidence type="ECO:0000256" key="5">
    <source>
        <dbReference type="HAMAP-Rule" id="MF_00014"/>
    </source>
</evidence>
<comment type="subunit">
    <text evidence="5">Binds ribosomal protein uS19.</text>
</comment>
<accession>A0A6G7B8E4</accession>
<dbReference type="Proteomes" id="UP000501676">
    <property type="component" value="Chromosome"/>
</dbReference>
<proteinExistence type="inferred from homology"/>
<dbReference type="GO" id="GO:0042274">
    <property type="term" value="P:ribosomal small subunit biogenesis"/>
    <property type="evidence" value="ECO:0007669"/>
    <property type="project" value="UniProtKB-UniRule"/>
</dbReference>
<sequence>MTEYYLVGKIINTHGLKGEVKVKAETDFPQQRFCPNSNLYISVGDQKVKMTVETARFHKQAYLVKFLQINDIDEANRIVNKNLYVSDEDQTDLPKGSYYIHQLIGLDVFDYETKTKIGILTDIEMPGANDIWEITPNKGKIFWIPNISSVVKQVDLVNKKIEVILLEGLRDEN</sequence>
<dbReference type="GO" id="GO:0005840">
    <property type="term" value="C:ribosome"/>
    <property type="evidence" value="ECO:0007669"/>
    <property type="project" value="InterPro"/>
</dbReference>
<feature type="domain" description="RimM N-terminal" evidence="6">
    <location>
        <begin position="7"/>
        <end position="88"/>
    </location>
</feature>
<dbReference type="AlphaFoldDB" id="A0A6G7B8E4"/>
<evidence type="ECO:0000256" key="1">
    <source>
        <dbReference type="ARBA" id="ARBA00022490"/>
    </source>
</evidence>